<feature type="transmembrane region" description="Helical" evidence="3">
    <location>
        <begin position="89"/>
        <end position="107"/>
    </location>
</feature>
<dbReference type="InterPro" id="IPR036291">
    <property type="entry name" value="NAD(P)-bd_dom_sf"/>
</dbReference>
<keyword evidence="3" id="KW-0812">Transmembrane</keyword>
<proteinExistence type="inferred from homology"/>
<dbReference type="GO" id="GO:0016491">
    <property type="term" value="F:oxidoreductase activity"/>
    <property type="evidence" value="ECO:0007669"/>
    <property type="project" value="UniProtKB-KW"/>
</dbReference>
<dbReference type="OrthoDB" id="5137249at2"/>
<keyword evidence="5" id="KW-1185">Reference proteome</keyword>
<evidence type="ECO:0000313" key="5">
    <source>
        <dbReference type="Proteomes" id="UP000051908"/>
    </source>
</evidence>
<protein>
    <submittedName>
        <fullName evidence="4">Efflux ABC transporter, permease protein</fullName>
    </submittedName>
</protein>
<dbReference type="InterPro" id="IPR002347">
    <property type="entry name" value="SDR_fam"/>
</dbReference>
<comment type="caution">
    <text evidence="4">The sequence shown here is derived from an EMBL/GenBank/DDBJ whole genome shotgun (WGS) entry which is preliminary data.</text>
</comment>
<dbReference type="PANTHER" id="PTHR44196">
    <property type="entry name" value="DEHYDROGENASE/REDUCTASE SDR FAMILY MEMBER 7B"/>
    <property type="match status" value="1"/>
</dbReference>
<dbReference type="PANTHER" id="PTHR44196:SF1">
    <property type="entry name" value="DEHYDROGENASE_REDUCTASE SDR FAMILY MEMBER 7B"/>
    <property type="match status" value="1"/>
</dbReference>
<accession>A0A0R1PPX4</accession>
<dbReference type="PATRIC" id="fig|1122151.5.peg.2499"/>
<evidence type="ECO:0000256" key="3">
    <source>
        <dbReference type="SAM" id="Phobius"/>
    </source>
</evidence>
<keyword evidence="2" id="KW-0560">Oxidoreductase</keyword>
<dbReference type="SUPFAM" id="SSF51735">
    <property type="entry name" value="NAD(P)-binding Rossmann-fold domains"/>
    <property type="match status" value="1"/>
</dbReference>
<gene>
    <name evidence="4" type="ORF">FD33_GL002420</name>
</gene>
<evidence type="ECO:0000256" key="2">
    <source>
        <dbReference type="ARBA" id="ARBA00023002"/>
    </source>
</evidence>
<comment type="similarity">
    <text evidence="1">Belongs to the short-chain dehydrogenases/reductases (SDR) family.</text>
</comment>
<dbReference type="Gene3D" id="3.40.50.720">
    <property type="entry name" value="NAD(P)-binding Rossmann-like Domain"/>
    <property type="match status" value="1"/>
</dbReference>
<dbReference type="GO" id="GO:0005886">
    <property type="term" value="C:plasma membrane"/>
    <property type="evidence" value="ECO:0007669"/>
    <property type="project" value="UniProtKB-SubCell"/>
</dbReference>
<dbReference type="Pfam" id="PF00106">
    <property type="entry name" value="adh_short"/>
    <property type="match status" value="1"/>
</dbReference>
<name>A0A0R1PPX4_9LACO</name>
<feature type="transmembrane region" description="Helical" evidence="3">
    <location>
        <begin position="127"/>
        <end position="150"/>
    </location>
</feature>
<evidence type="ECO:0000256" key="1">
    <source>
        <dbReference type="ARBA" id="ARBA00006484"/>
    </source>
</evidence>
<dbReference type="EMBL" id="AZES01000074">
    <property type="protein sequence ID" value="KRL30971.1"/>
    <property type="molecule type" value="Genomic_DNA"/>
</dbReference>
<reference evidence="4 5" key="1">
    <citation type="journal article" date="2015" name="Genome Announc.">
        <title>Expanding the biotechnology potential of lactobacilli through comparative genomics of 213 strains and associated genera.</title>
        <authorList>
            <person name="Sun Z."/>
            <person name="Harris H.M."/>
            <person name="McCann A."/>
            <person name="Guo C."/>
            <person name="Argimon S."/>
            <person name="Zhang W."/>
            <person name="Yang X."/>
            <person name="Jeffery I.B."/>
            <person name="Cooney J.C."/>
            <person name="Kagawa T.F."/>
            <person name="Liu W."/>
            <person name="Song Y."/>
            <person name="Salvetti E."/>
            <person name="Wrobel A."/>
            <person name="Rasinkangas P."/>
            <person name="Parkhill J."/>
            <person name="Rea M.C."/>
            <person name="O'Sullivan O."/>
            <person name="Ritari J."/>
            <person name="Douillard F.P."/>
            <person name="Paul Ross R."/>
            <person name="Yang R."/>
            <person name="Briner A.E."/>
            <person name="Felis G.E."/>
            <person name="de Vos W.M."/>
            <person name="Barrangou R."/>
            <person name="Klaenhammer T.R."/>
            <person name="Caufield P.W."/>
            <person name="Cui Y."/>
            <person name="Zhang H."/>
            <person name="O'Toole P.W."/>
        </authorList>
    </citation>
    <scope>NUCLEOTIDE SEQUENCE [LARGE SCALE GENOMIC DNA]</scope>
    <source>
        <strain evidence="4 5">DSM 13238</strain>
    </source>
</reference>
<keyword evidence="3" id="KW-1133">Transmembrane helix</keyword>
<organism evidence="4 5">
    <name type="scientific">Companilactobacillus paralimentarius DSM 13238 = JCM 10415</name>
    <dbReference type="NCBI Taxonomy" id="1122151"/>
    <lineage>
        <taxon>Bacteria</taxon>
        <taxon>Bacillati</taxon>
        <taxon>Bacillota</taxon>
        <taxon>Bacilli</taxon>
        <taxon>Lactobacillales</taxon>
        <taxon>Lactobacillaceae</taxon>
        <taxon>Companilactobacillus</taxon>
    </lineage>
</organism>
<dbReference type="Proteomes" id="UP000051908">
    <property type="component" value="Unassembled WGS sequence"/>
</dbReference>
<sequence>MSVENKVVVITGASSGIGEATAKLLAKNGVKVVLGARRENRLQEISQDIKEAGGQAAYRVTDVTNPELSTIKVLGFYPFEVVMYIYRETLLLTIIGILGGYIGGYYLHNYIMQTLPPENAMAKLNLLWSNFTISGILTLIFSAIVMFLMARKINRVDMLEALKSVD</sequence>
<evidence type="ECO:0000313" key="4">
    <source>
        <dbReference type="EMBL" id="KRL30971.1"/>
    </source>
</evidence>
<dbReference type="AlphaFoldDB" id="A0A0R1PPX4"/>
<keyword evidence="3" id="KW-0472">Membrane</keyword>